<dbReference type="PANTHER" id="PTHR42693">
    <property type="entry name" value="ARYLSULFATASE FAMILY MEMBER"/>
    <property type="match status" value="1"/>
</dbReference>
<evidence type="ECO:0000259" key="6">
    <source>
        <dbReference type="Pfam" id="PF00884"/>
    </source>
</evidence>
<dbReference type="Pfam" id="PF00884">
    <property type="entry name" value="Sulfatase"/>
    <property type="match status" value="1"/>
</dbReference>
<feature type="chain" id="PRO_5045178519" evidence="5">
    <location>
        <begin position="34"/>
        <end position="620"/>
    </location>
</feature>
<keyword evidence="5" id="KW-0732">Signal</keyword>
<sequence length="620" mass="69796">MFFFRKEEKIKCRYASQFMLFMLLLSCSAVTTAQDRHAAVALKPNIIFILTDDQGIGDLGYQHNPFIKTPHIDSLAIHSTQLSNFYVCPVCAPTRATLMTGRYSIKTGMHDTYNGGAIMDSREVTIAEYLKEKKYTTAIFGKWHLGDNYPFRPVDQGFDESLVFDGGGLAQPGDVANFSRKDSAYFGPVLYSNSKPVKTNQYCSDGFTDAAISFIQQHKKQPFFVYLAFNAPHAPLQVPQKYYDLYRNLDKEMKQAGSEFMLPEMNEQSIEAAKRVYGMVTNIDDNVGRLMTSLRQEGLLDNTLVIFMSDNGPAQPRFKLGLRGHKASVYEGGIKVPCFFYYKGFKAGKIPETLAGIDVLPTLLDMLDIPAKKGKQQIDGISFLPLLEGRNPANVMNIFKNRYLFFYWQRGYPEAYRNIAVRKGDYKLVGHTAASSPLSALEVYDIRKDSLETNNILPRHPQVAADLKNAFDKWLSKALESPHLGIQRAVLGADKQPLIILNRNDARGVPPMWLQEDVYGYWDVQVAQSGYYHIKADFLSGFKAAGTMMIRFAPYQVTVDNTDTTSNSITVDKMFIPAGDYRVECWYSKKGGGLVYPFYLAVQKADNNDIATKYATGSIF</sequence>
<evidence type="ECO:0000313" key="8">
    <source>
        <dbReference type="Proteomes" id="UP001549749"/>
    </source>
</evidence>
<feature type="signal peptide" evidence="5">
    <location>
        <begin position="1"/>
        <end position="33"/>
    </location>
</feature>
<dbReference type="Gene3D" id="3.40.720.10">
    <property type="entry name" value="Alkaline Phosphatase, subunit A"/>
    <property type="match status" value="1"/>
</dbReference>
<protein>
    <submittedName>
        <fullName evidence="7">Arylsulfatase</fullName>
    </submittedName>
</protein>
<keyword evidence="8" id="KW-1185">Reference proteome</keyword>
<dbReference type="PANTHER" id="PTHR42693:SF53">
    <property type="entry name" value="ENDO-4-O-SULFATASE"/>
    <property type="match status" value="1"/>
</dbReference>
<accession>A0ABV2T4T0</accession>
<dbReference type="PROSITE" id="PS51257">
    <property type="entry name" value="PROKAR_LIPOPROTEIN"/>
    <property type="match status" value="1"/>
</dbReference>
<dbReference type="PROSITE" id="PS00523">
    <property type="entry name" value="SULFATASE_1"/>
    <property type="match status" value="1"/>
</dbReference>
<organism evidence="7 8">
    <name type="scientific">Chitinophaga defluvii</name>
    <dbReference type="NCBI Taxonomy" id="3163343"/>
    <lineage>
        <taxon>Bacteria</taxon>
        <taxon>Pseudomonadati</taxon>
        <taxon>Bacteroidota</taxon>
        <taxon>Chitinophagia</taxon>
        <taxon>Chitinophagales</taxon>
        <taxon>Chitinophagaceae</taxon>
        <taxon>Chitinophaga</taxon>
    </lineage>
</organism>
<keyword evidence="4" id="KW-0106">Calcium</keyword>
<evidence type="ECO:0000256" key="5">
    <source>
        <dbReference type="SAM" id="SignalP"/>
    </source>
</evidence>
<dbReference type="SUPFAM" id="SSF53649">
    <property type="entry name" value="Alkaline phosphatase-like"/>
    <property type="match status" value="1"/>
</dbReference>
<dbReference type="Proteomes" id="UP001549749">
    <property type="component" value="Unassembled WGS sequence"/>
</dbReference>
<feature type="domain" description="Sulfatase N-terminal" evidence="6">
    <location>
        <begin position="44"/>
        <end position="369"/>
    </location>
</feature>
<evidence type="ECO:0000313" key="7">
    <source>
        <dbReference type="EMBL" id="MET6997627.1"/>
    </source>
</evidence>
<evidence type="ECO:0000256" key="2">
    <source>
        <dbReference type="ARBA" id="ARBA00022723"/>
    </source>
</evidence>
<name>A0ABV2T4T0_9BACT</name>
<gene>
    <name evidence="7" type="ORF">ABR189_09620</name>
</gene>
<dbReference type="EMBL" id="JBEXAC010000001">
    <property type="protein sequence ID" value="MET6997627.1"/>
    <property type="molecule type" value="Genomic_DNA"/>
</dbReference>
<dbReference type="InterPro" id="IPR017850">
    <property type="entry name" value="Alkaline_phosphatase_core_sf"/>
</dbReference>
<keyword evidence="3" id="KW-0378">Hydrolase</keyword>
<keyword evidence="2" id="KW-0479">Metal-binding</keyword>
<reference evidence="7 8" key="1">
    <citation type="submission" date="2024-06" db="EMBL/GenBank/DDBJ databases">
        <title>Chitinophaga defluvii sp. nov., isolated from municipal sewage.</title>
        <authorList>
            <person name="Zhang L."/>
        </authorList>
    </citation>
    <scope>NUCLEOTIDE SEQUENCE [LARGE SCALE GENOMIC DNA]</scope>
    <source>
        <strain evidence="7 8">H8</strain>
    </source>
</reference>
<dbReference type="RefSeq" id="WP_354660262.1">
    <property type="nucleotide sequence ID" value="NZ_JBEXAC010000001.1"/>
</dbReference>
<dbReference type="CDD" id="cd16146">
    <property type="entry name" value="ARS_like"/>
    <property type="match status" value="1"/>
</dbReference>
<dbReference type="InterPro" id="IPR000917">
    <property type="entry name" value="Sulfatase_N"/>
</dbReference>
<evidence type="ECO:0000256" key="1">
    <source>
        <dbReference type="ARBA" id="ARBA00008779"/>
    </source>
</evidence>
<dbReference type="InterPro" id="IPR050738">
    <property type="entry name" value="Sulfatase"/>
</dbReference>
<proteinExistence type="inferred from homology"/>
<evidence type="ECO:0000256" key="3">
    <source>
        <dbReference type="ARBA" id="ARBA00022801"/>
    </source>
</evidence>
<comment type="similarity">
    <text evidence="1">Belongs to the sulfatase family.</text>
</comment>
<evidence type="ECO:0000256" key="4">
    <source>
        <dbReference type="ARBA" id="ARBA00022837"/>
    </source>
</evidence>
<dbReference type="Gene3D" id="3.30.1120.10">
    <property type="match status" value="1"/>
</dbReference>
<dbReference type="InterPro" id="IPR024607">
    <property type="entry name" value="Sulfatase_CS"/>
</dbReference>
<comment type="caution">
    <text evidence="7">The sequence shown here is derived from an EMBL/GenBank/DDBJ whole genome shotgun (WGS) entry which is preliminary data.</text>
</comment>